<comment type="similarity">
    <text evidence="3">Belongs to the WD repeat EMAP family.</text>
</comment>
<dbReference type="InterPro" id="IPR050630">
    <property type="entry name" value="WD_repeat_EMAP"/>
</dbReference>
<keyword evidence="9" id="KW-0498">Mitosis</keyword>
<evidence type="ECO:0000256" key="15">
    <source>
        <dbReference type="SAM" id="MobiDB-lite"/>
    </source>
</evidence>
<dbReference type="CDD" id="cd21950">
    <property type="entry name" value="TD_EMAP4"/>
    <property type="match status" value="1"/>
</dbReference>
<keyword evidence="6" id="KW-0132">Cell division</keyword>
<feature type="region of interest" description="Disordered" evidence="15">
    <location>
        <begin position="78"/>
        <end position="187"/>
    </location>
</feature>
<dbReference type="eggNOG" id="KOG2106">
    <property type="taxonomic scope" value="Eukaryota"/>
</dbReference>
<feature type="compositionally biased region" description="Basic and acidic residues" evidence="15">
    <location>
        <begin position="107"/>
        <end position="127"/>
    </location>
</feature>
<dbReference type="HOGENOM" id="CLU_011754_0_1_1"/>
<dbReference type="Pfam" id="PF03451">
    <property type="entry name" value="HELP"/>
    <property type="match status" value="1"/>
</dbReference>
<dbReference type="InterPro" id="IPR015943">
    <property type="entry name" value="WD40/YVTN_repeat-like_dom_sf"/>
</dbReference>
<dbReference type="InterPro" id="IPR005108">
    <property type="entry name" value="HELP"/>
</dbReference>
<evidence type="ECO:0000256" key="8">
    <source>
        <dbReference type="ARBA" id="ARBA00022737"/>
    </source>
</evidence>
<dbReference type="Pfam" id="PF23414">
    <property type="entry name" value="Beta-prop_EML_2"/>
    <property type="match status" value="1"/>
</dbReference>
<dbReference type="InterPro" id="IPR055442">
    <property type="entry name" value="Beta-prop_EML-like_2nd"/>
</dbReference>
<evidence type="ECO:0000256" key="11">
    <source>
        <dbReference type="ARBA" id="ARBA00023212"/>
    </source>
</evidence>
<dbReference type="PROSITE" id="PS50294">
    <property type="entry name" value="WD_REPEATS_REGION"/>
    <property type="match status" value="1"/>
</dbReference>
<dbReference type="FunFam" id="2.130.10.10:FF:000005">
    <property type="entry name" value="Putative echinoderm microtubule-associated protein-like 1"/>
    <property type="match status" value="1"/>
</dbReference>
<dbReference type="PANTHER" id="PTHR13720">
    <property type="entry name" value="WD-40 REPEAT PROTEIN"/>
    <property type="match status" value="1"/>
</dbReference>
<feature type="domain" description="EML-like first beta-propeller" evidence="16">
    <location>
        <begin position="284"/>
        <end position="533"/>
    </location>
</feature>
<dbReference type="Proteomes" id="UP000001646">
    <property type="component" value="Unplaced"/>
</dbReference>
<dbReference type="GeneTree" id="ENSGT00940000158434"/>
<dbReference type="GO" id="GO:0030496">
    <property type="term" value="C:midbody"/>
    <property type="evidence" value="ECO:0007669"/>
    <property type="project" value="UniProtKB-SubCell"/>
</dbReference>
<dbReference type="InterPro" id="IPR055439">
    <property type="entry name" value="Beta-prop_EML_1st"/>
</dbReference>
<dbReference type="GO" id="GO:0051301">
    <property type="term" value="P:cell division"/>
    <property type="evidence" value="ECO:0007669"/>
    <property type="project" value="UniProtKB-KW"/>
</dbReference>
<feature type="region of interest" description="Disordered" evidence="15">
    <location>
        <begin position="886"/>
        <end position="936"/>
    </location>
</feature>
<comment type="subcellular location">
    <subcellularLocation>
        <location evidence="1">Cytoplasm</location>
        <location evidence="1">Cytoskeleton</location>
        <location evidence="1">Spindle</location>
    </subcellularLocation>
    <subcellularLocation>
        <location evidence="2">Midbody</location>
    </subcellularLocation>
</comment>
<feature type="coiled-coil region" evidence="14">
    <location>
        <begin position="10"/>
        <end position="44"/>
    </location>
</feature>
<dbReference type="SUPFAM" id="SSF50978">
    <property type="entry name" value="WD40 repeat-like"/>
    <property type="match status" value="1"/>
</dbReference>
<evidence type="ECO:0000256" key="9">
    <source>
        <dbReference type="ARBA" id="ARBA00022776"/>
    </source>
</evidence>
<keyword evidence="12" id="KW-0131">Cell cycle</keyword>
<dbReference type="PROSITE" id="PS50082">
    <property type="entry name" value="WD_REPEATS_2"/>
    <property type="match status" value="3"/>
</dbReference>
<keyword evidence="4" id="KW-0963">Cytoplasm</keyword>
<feature type="repeat" description="WD" evidence="13">
    <location>
        <begin position="488"/>
        <end position="520"/>
    </location>
</feature>
<evidence type="ECO:0000259" key="16">
    <source>
        <dbReference type="Pfam" id="PF23409"/>
    </source>
</evidence>
<name>H9GL16_ANOCA</name>
<keyword evidence="8" id="KW-0677">Repeat</keyword>
<reference evidence="18" key="3">
    <citation type="submission" date="2025-09" db="UniProtKB">
        <authorList>
            <consortium name="Ensembl"/>
        </authorList>
    </citation>
    <scope>IDENTIFICATION</scope>
</reference>
<dbReference type="PANTHER" id="PTHR13720:SF11">
    <property type="entry name" value="ECHINODERM MICROTUBULE-ASSOCIATED PROTEIN-LIKE 4"/>
    <property type="match status" value="1"/>
</dbReference>
<feature type="compositionally biased region" description="Polar residues" evidence="15">
    <location>
        <begin position="78"/>
        <end position="90"/>
    </location>
</feature>
<evidence type="ECO:0000256" key="2">
    <source>
        <dbReference type="ARBA" id="ARBA00004214"/>
    </source>
</evidence>
<evidence type="ECO:0000256" key="1">
    <source>
        <dbReference type="ARBA" id="ARBA00004186"/>
    </source>
</evidence>
<keyword evidence="10 14" id="KW-0175">Coiled coil</keyword>
<reference evidence="18" key="2">
    <citation type="submission" date="2025-08" db="UniProtKB">
        <authorList>
            <consortium name="Ensembl"/>
        </authorList>
    </citation>
    <scope>IDENTIFICATION</scope>
</reference>
<evidence type="ECO:0000313" key="18">
    <source>
        <dbReference type="Ensembl" id="ENSACAP00000014146.3"/>
    </source>
</evidence>
<organism evidence="18 19">
    <name type="scientific">Anolis carolinensis</name>
    <name type="common">Green anole</name>
    <name type="synonym">American chameleon</name>
    <dbReference type="NCBI Taxonomy" id="28377"/>
    <lineage>
        <taxon>Eukaryota</taxon>
        <taxon>Metazoa</taxon>
        <taxon>Chordata</taxon>
        <taxon>Craniata</taxon>
        <taxon>Vertebrata</taxon>
        <taxon>Euteleostomi</taxon>
        <taxon>Lepidosauria</taxon>
        <taxon>Squamata</taxon>
        <taxon>Bifurcata</taxon>
        <taxon>Unidentata</taxon>
        <taxon>Episquamata</taxon>
        <taxon>Toxicofera</taxon>
        <taxon>Iguania</taxon>
        <taxon>Dactyloidae</taxon>
        <taxon>Anolis</taxon>
    </lineage>
</organism>
<evidence type="ECO:0000256" key="4">
    <source>
        <dbReference type="ARBA" id="ARBA00022490"/>
    </source>
</evidence>
<dbReference type="STRING" id="28377.ENSACAP00000014146"/>
<feature type="compositionally biased region" description="Basic and acidic residues" evidence="15">
    <location>
        <begin position="171"/>
        <end position="187"/>
    </location>
</feature>
<feature type="domain" description="EML-like second beta-propeller" evidence="17">
    <location>
        <begin position="585"/>
        <end position="820"/>
    </location>
</feature>
<feature type="compositionally biased region" description="Acidic residues" evidence="15">
    <location>
        <begin position="888"/>
        <end position="897"/>
    </location>
</feature>
<proteinExistence type="inferred from homology"/>
<dbReference type="InterPro" id="IPR036322">
    <property type="entry name" value="WD40_repeat_dom_sf"/>
</dbReference>
<evidence type="ECO:0000256" key="12">
    <source>
        <dbReference type="ARBA" id="ARBA00023306"/>
    </source>
</evidence>
<keyword evidence="19" id="KW-1185">Reference proteome</keyword>
<keyword evidence="11" id="KW-0206">Cytoskeleton</keyword>
<reference evidence="18" key="1">
    <citation type="submission" date="2009-12" db="EMBL/GenBank/DDBJ databases">
        <title>The Genome Sequence of Anolis carolinensis (Green Anole Lizard).</title>
        <authorList>
            <consortium name="The Genome Sequencing Platform"/>
            <person name="Di Palma F."/>
            <person name="Alfoldi J."/>
            <person name="Heiman D."/>
            <person name="Young S."/>
            <person name="Grabherr M."/>
            <person name="Johnson J."/>
            <person name="Lander E.S."/>
            <person name="Lindblad-Toh K."/>
        </authorList>
    </citation>
    <scope>NUCLEOTIDE SEQUENCE [LARGE SCALE GENOMIC DNA]</scope>
    <source>
        <strain evidence="18">JBL SC #1</strain>
    </source>
</reference>
<dbReference type="GO" id="GO:0072686">
    <property type="term" value="C:mitotic spindle"/>
    <property type="evidence" value="ECO:0007669"/>
    <property type="project" value="UniProtKB-ARBA"/>
</dbReference>
<dbReference type="Pfam" id="PF23409">
    <property type="entry name" value="Beta-prop_EML"/>
    <property type="match status" value="1"/>
</dbReference>
<dbReference type="InterPro" id="IPR001680">
    <property type="entry name" value="WD40_rpt"/>
</dbReference>
<evidence type="ECO:0000256" key="14">
    <source>
        <dbReference type="SAM" id="Coils"/>
    </source>
</evidence>
<feature type="compositionally biased region" description="Acidic residues" evidence="15">
    <location>
        <begin position="908"/>
        <end position="921"/>
    </location>
</feature>
<dbReference type="GO" id="GO:0005874">
    <property type="term" value="C:microtubule"/>
    <property type="evidence" value="ECO:0007669"/>
    <property type="project" value="UniProtKB-KW"/>
</dbReference>
<dbReference type="FunFam" id="2.130.10.10:FF:000019">
    <property type="entry name" value="echinoderm microtubule-associated protein-like 4 isoform X2"/>
    <property type="match status" value="1"/>
</dbReference>
<feature type="repeat" description="WD" evidence="13">
    <location>
        <begin position="673"/>
        <end position="714"/>
    </location>
</feature>
<dbReference type="Ensembl" id="ENSACAT00000014436.4">
    <property type="protein sequence ID" value="ENSACAP00000014146.3"/>
    <property type="gene ID" value="ENSACAG00000014350.4"/>
</dbReference>
<protein>
    <submittedName>
        <fullName evidence="18">Uncharacterized protein</fullName>
    </submittedName>
</protein>
<dbReference type="SUPFAM" id="SSF50998">
    <property type="entry name" value="Quinoprotein alcohol dehydrogenase-like"/>
    <property type="match status" value="1"/>
</dbReference>
<evidence type="ECO:0000256" key="10">
    <source>
        <dbReference type="ARBA" id="ARBA00023054"/>
    </source>
</evidence>
<accession>H9GL16</accession>
<sequence>TDDSISAASTSDVQDRLSALELRVQQQEDEITVLKAALADVLRRLAISEDHVATVRKSAPSKGQPGLREAISMSCITNGSAGSRKTSHSPSVPIARKETFSSAAKSGTEKKKEKLQGQTEKKEDSHSNDQNPQMQASPSPSPQPSAQTHPTHRQTPEVKSSAPGKSVKRASTIEKSHSAWESSEDSRNKLMRATSASKLISKGGKNSDKHKDVIISQEGEYIKMFMRGRPITMFTELPPEKLKLEWVYGYRGRDCRANVYLLPTGEIVYFIASVVVLFNYEERTQRHYLGHTDCVKCLAVHPDKIRIATGQLAGVDKDGRPLQPHVRVWDSVSLMTLQVIGLGTFERGVGCLDFSKADSGTHLCVIDDSNEHMLTVWDWQKKSKVAEIKTTNEVVLAVAFHPTDKDTIITSGKSHIFFWTWNGNALTRKQGIFGKYEKPKFVQCLAFLGNGEVLTGDSGGILLIWSKTTVEGTAGKGSKGVYQISKQIKAHDGSVFTLCQMRNGMLLTGGGKDRKIILWDHDLTPEREIELPHFIQLPEFQSSTPLTSTSQLLETQRTFCNEFQLDIIHHCAFVSRFHPQIMRPKCVFQEPGHCADFHPSGTVVAIGTHSGRWFVLDAETRDLVSIHTDGNEQLSVMRYTVDGTLLAVGSHDNFIYLYTVTENGRKYSRYGKCTGHSSYITHLDWSPDNKYIMSNSGDYEILYWDIPAGCKLMRNRSECKDIDWITYTCVLGFQVFGVWPEGSDGTDINALIRSHNRKVIAVADDFCKVHLFQYPCSKAKAPSHKYSAHSSHVTNVSFTYNDSHLISTGGKDMSIIQWRLVEKVALPQNDIAVEMGTPKASMAVNESLVHPSTPVPLSQPFDEIATIESVTDGSPTSLVNNLEQTMEANEEQNEDQSEGSSLDPGEPNCEETSNETGEEQSESTIMDDQSENSPVS</sequence>
<evidence type="ECO:0000256" key="6">
    <source>
        <dbReference type="ARBA" id="ARBA00022618"/>
    </source>
</evidence>
<evidence type="ECO:0000256" key="3">
    <source>
        <dbReference type="ARBA" id="ARBA00006489"/>
    </source>
</evidence>
<keyword evidence="5 13" id="KW-0853">WD repeat</keyword>
<feature type="repeat" description="WD" evidence="13">
    <location>
        <begin position="786"/>
        <end position="820"/>
    </location>
</feature>
<evidence type="ECO:0000256" key="13">
    <source>
        <dbReference type="PROSITE-ProRule" id="PRU00221"/>
    </source>
</evidence>
<dbReference type="AlphaFoldDB" id="H9GL16"/>
<dbReference type="Bgee" id="ENSACAG00000014350">
    <property type="expression patterns" value="Expressed in embryonic post-anal tail and 13 other cell types or tissues"/>
</dbReference>
<keyword evidence="7" id="KW-0493">Microtubule</keyword>
<evidence type="ECO:0000256" key="7">
    <source>
        <dbReference type="ARBA" id="ARBA00022701"/>
    </source>
</evidence>
<evidence type="ECO:0000256" key="5">
    <source>
        <dbReference type="ARBA" id="ARBA00022574"/>
    </source>
</evidence>
<evidence type="ECO:0000259" key="17">
    <source>
        <dbReference type="Pfam" id="PF23414"/>
    </source>
</evidence>
<dbReference type="SMART" id="SM00320">
    <property type="entry name" value="WD40"/>
    <property type="match status" value="8"/>
</dbReference>
<dbReference type="Gene3D" id="2.130.10.10">
    <property type="entry name" value="YVTN repeat-like/Quinoprotein amine dehydrogenase"/>
    <property type="match status" value="2"/>
</dbReference>
<evidence type="ECO:0000313" key="19">
    <source>
        <dbReference type="Proteomes" id="UP000001646"/>
    </source>
</evidence>
<feature type="compositionally biased region" description="Polar residues" evidence="15">
    <location>
        <begin position="922"/>
        <end position="936"/>
    </location>
</feature>
<dbReference type="InterPro" id="IPR011047">
    <property type="entry name" value="Quinoprotein_ADH-like_sf"/>
</dbReference>